<dbReference type="AlphaFoldDB" id="A0A0D2NKI5"/>
<gene>
    <name evidence="1" type="ORF">HYPSUDRAFT_146903</name>
</gene>
<dbReference type="Gene3D" id="3.60.130.30">
    <property type="match status" value="1"/>
</dbReference>
<evidence type="ECO:0000313" key="1">
    <source>
        <dbReference type="EMBL" id="KJA17086.1"/>
    </source>
</evidence>
<protein>
    <recommendedName>
        <fullName evidence="3">Prolyl 4-hydroxylase alpha subunit Fe(2+) 2OG dioxygenase domain-containing protein</fullName>
    </recommendedName>
</protein>
<dbReference type="OrthoDB" id="3202607at2759"/>
<proteinExistence type="predicted"/>
<sequence>MKSRANLSPFVAVFASWAPKLHAHYHGALRKVENKTGAKRYFPGSAFAAATVNLGPAVCTFVHRDMKNLAYGMCAITALGKFDHKKGGHLILWDAKLIIEFPAGSTIFIPSATLSHSNVPIQSGERRASFTQYSAGGLFRWVDNQFKTDIQLQRAPAAYRRILAERAGGWTRGLAMLPTLQELVANV</sequence>
<keyword evidence="2" id="KW-1185">Reference proteome</keyword>
<evidence type="ECO:0000313" key="2">
    <source>
        <dbReference type="Proteomes" id="UP000054270"/>
    </source>
</evidence>
<accession>A0A0D2NKI5</accession>
<reference evidence="2" key="1">
    <citation type="submission" date="2014-04" db="EMBL/GenBank/DDBJ databases">
        <title>Evolutionary Origins and Diversification of the Mycorrhizal Mutualists.</title>
        <authorList>
            <consortium name="DOE Joint Genome Institute"/>
            <consortium name="Mycorrhizal Genomics Consortium"/>
            <person name="Kohler A."/>
            <person name="Kuo A."/>
            <person name="Nagy L.G."/>
            <person name="Floudas D."/>
            <person name="Copeland A."/>
            <person name="Barry K.W."/>
            <person name="Cichocki N."/>
            <person name="Veneault-Fourrey C."/>
            <person name="LaButti K."/>
            <person name="Lindquist E.A."/>
            <person name="Lipzen A."/>
            <person name="Lundell T."/>
            <person name="Morin E."/>
            <person name="Murat C."/>
            <person name="Riley R."/>
            <person name="Ohm R."/>
            <person name="Sun H."/>
            <person name="Tunlid A."/>
            <person name="Henrissat B."/>
            <person name="Grigoriev I.V."/>
            <person name="Hibbett D.S."/>
            <person name="Martin F."/>
        </authorList>
    </citation>
    <scope>NUCLEOTIDE SEQUENCE [LARGE SCALE GENOMIC DNA]</scope>
    <source>
        <strain evidence="2">FD-334 SS-4</strain>
    </source>
</reference>
<dbReference type="Proteomes" id="UP000054270">
    <property type="component" value="Unassembled WGS sequence"/>
</dbReference>
<dbReference type="EMBL" id="KN817609">
    <property type="protein sequence ID" value="KJA17086.1"/>
    <property type="molecule type" value="Genomic_DNA"/>
</dbReference>
<evidence type="ECO:0008006" key="3">
    <source>
        <dbReference type="Google" id="ProtNLM"/>
    </source>
</evidence>
<dbReference type="STRING" id="945553.A0A0D2NKI5"/>
<name>A0A0D2NKI5_HYPSF</name>
<organism evidence="1 2">
    <name type="scientific">Hypholoma sublateritium (strain FD-334 SS-4)</name>
    <dbReference type="NCBI Taxonomy" id="945553"/>
    <lineage>
        <taxon>Eukaryota</taxon>
        <taxon>Fungi</taxon>
        <taxon>Dikarya</taxon>
        <taxon>Basidiomycota</taxon>
        <taxon>Agaricomycotina</taxon>
        <taxon>Agaricomycetes</taxon>
        <taxon>Agaricomycetidae</taxon>
        <taxon>Agaricales</taxon>
        <taxon>Agaricineae</taxon>
        <taxon>Strophariaceae</taxon>
        <taxon>Hypholoma</taxon>
    </lineage>
</organism>